<dbReference type="EMBL" id="JAGDEL010000004">
    <property type="protein sequence ID" value="MBO1511571.1"/>
    <property type="molecule type" value="Genomic_DNA"/>
</dbReference>
<dbReference type="Proteomes" id="UP000663981">
    <property type="component" value="Unassembled WGS sequence"/>
</dbReference>
<gene>
    <name evidence="1" type="ORF">I7822_07810</name>
</gene>
<dbReference type="RefSeq" id="WP_207976689.1">
    <property type="nucleotide sequence ID" value="NZ_JAGDEL010000004.1"/>
</dbReference>
<evidence type="ECO:0000313" key="1">
    <source>
        <dbReference type="EMBL" id="MBO1511571.1"/>
    </source>
</evidence>
<organism evidence="1 2">
    <name type="scientific">Metabacillus bambusae</name>
    <dbReference type="NCBI Taxonomy" id="2795218"/>
    <lineage>
        <taxon>Bacteria</taxon>
        <taxon>Bacillati</taxon>
        <taxon>Bacillota</taxon>
        <taxon>Bacilli</taxon>
        <taxon>Bacillales</taxon>
        <taxon>Bacillaceae</taxon>
        <taxon>Metabacillus</taxon>
    </lineage>
</organism>
<accession>A0ABS3N0G7</accession>
<evidence type="ECO:0000313" key="2">
    <source>
        <dbReference type="Proteomes" id="UP000663981"/>
    </source>
</evidence>
<protein>
    <submittedName>
        <fullName evidence="1">Uncharacterized protein</fullName>
    </submittedName>
</protein>
<proteinExistence type="predicted"/>
<sequence length="75" mass="8727">MGYILPIQQDTYVQYANRNVPVQNHYSHTLRPTAVQSDMKKQRFADILDHKMRSMKTNKNSESFTGKGKYIDGYA</sequence>
<name>A0ABS3N0G7_9BACI</name>
<reference evidence="1 2" key="1">
    <citation type="submission" date="2021-03" db="EMBL/GenBank/DDBJ databases">
        <title>Whole genome sequence of Metabacillus bambusae BG109.</title>
        <authorList>
            <person name="Jeong J.W."/>
        </authorList>
    </citation>
    <scope>NUCLEOTIDE SEQUENCE [LARGE SCALE GENOMIC DNA]</scope>
    <source>
        <strain evidence="1 2">BG109</strain>
    </source>
</reference>
<comment type="caution">
    <text evidence="1">The sequence shown here is derived from an EMBL/GenBank/DDBJ whole genome shotgun (WGS) entry which is preliminary data.</text>
</comment>
<keyword evidence="2" id="KW-1185">Reference proteome</keyword>